<dbReference type="EMBL" id="CAAALY010085467">
    <property type="protein sequence ID" value="VEL27184.1"/>
    <property type="molecule type" value="Genomic_DNA"/>
</dbReference>
<dbReference type="Gene3D" id="1.10.287.70">
    <property type="match status" value="1"/>
</dbReference>
<accession>A0A3S5BK26</accession>
<dbReference type="Proteomes" id="UP000784294">
    <property type="component" value="Unassembled WGS sequence"/>
</dbReference>
<keyword evidence="1" id="KW-1133">Transmembrane helix</keyword>
<reference evidence="2" key="1">
    <citation type="submission" date="2018-11" db="EMBL/GenBank/DDBJ databases">
        <authorList>
            <consortium name="Pathogen Informatics"/>
        </authorList>
    </citation>
    <scope>NUCLEOTIDE SEQUENCE</scope>
</reference>
<feature type="transmembrane region" description="Helical" evidence="1">
    <location>
        <begin position="109"/>
        <end position="134"/>
    </location>
</feature>
<organism evidence="2 3">
    <name type="scientific">Protopolystoma xenopodis</name>
    <dbReference type="NCBI Taxonomy" id="117903"/>
    <lineage>
        <taxon>Eukaryota</taxon>
        <taxon>Metazoa</taxon>
        <taxon>Spiralia</taxon>
        <taxon>Lophotrochozoa</taxon>
        <taxon>Platyhelminthes</taxon>
        <taxon>Monogenea</taxon>
        <taxon>Polyopisthocotylea</taxon>
        <taxon>Polystomatidea</taxon>
        <taxon>Polystomatidae</taxon>
        <taxon>Protopolystoma</taxon>
    </lineage>
</organism>
<evidence type="ECO:0000313" key="3">
    <source>
        <dbReference type="Proteomes" id="UP000784294"/>
    </source>
</evidence>
<comment type="caution">
    <text evidence="2">The sequence shown here is derived from an EMBL/GenBank/DDBJ whole genome shotgun (WGS) entry which is preliminary data.</text>
</comment>
<gene>
    <name evidence="2" type="ORF">PXEA_LOCUS20624</name>
</gene>
<dbReference type="AlphaFoldDB" id="A0A3S5BK26"/>
<keyword evidence="1" id="KW-0812">Transmembrane</keyword>
<feature type="non-terminal residue" evidence="2">
    <location>
        <position position="1"/>
    </location>
</feature>
<proteinExistence type="predicted"/>
<evidence type="ECO:0008006" key="4">
    <source>
        <dbReference type="Google" id="ProtNLM"/>
    </source>
</evidence>
<name>A0A3S5BK26_9PLAT</name>
<protein>
    <recommendedName>
        <fullName evidence="4">Transmembrane protein</fullName>
    </recommendedName>
</protein>
<keyword evidence="1" id="KW-0472">Membrane</keyword>
<evidence type="ECO:0000256" key="1">
    <source>
        <dbReference type="SAM" id="Phobius"/>
    </source>
</evidence>
<evidence type="ECO:0000313" key="2">
    <source>
        <dbReference type="EMBL" id="VEL27184.1"/>
    </source>
</evidence>
<keyword evidence="3" id="KW-1185">Reference proteome</keyword>
<sequence>MFTVAETCGSTFVVGQDELVPTRLDTVCPTPRKPAVAMQLRNPFSEGVAPDSHSLSHVSPSIFSRGPAGVTGLGGTPISGLTREERAALRQQERRRRQLREAKACCRRFLAFLFSHIGLSVLVVAYTILGAIVFRRLELD</sequence>
<dbReference type="OrthoDB" id="297496at2759"/>